<evidence type="ECO:0000256" key="1">
    <source>
        <dbReference type="SAM" id="MobiDB-lite"/>
    </source>
</evidence>
<evidence type="ECO:0000256" key="2">
    <source>
        <dbReference type="SAM" id="Phobius"/>
    </source>
</evidence>
<accession>A0ABP1QDT7</accession>
<comment type="caution">
    <text evidence="3">The sequence shown here is derived from an EMBL/GenBank/DDBJ whole genome shotgun (WGS) entry which is preliminary data.</text>
</comment>
<organism evidence="3 4">
    <name type="scientific">Orchesella dallaii</name>
    <dbReference type="NCBI Taxonomy" id="48710"/>
    <lineage>
        <taxon>Eukaryota</taxon>
        <taxon>Metazoa</taxon>
        <taxon>Ecdysozoa</taxon>
        <taxon>Arthropoda</taxon>
        <taxon>Hexapoda</taxon>
        <taxon>Collembola</taxon>
        <taxon>Entomobryomorpha</taxon>
        <taxon>Entomobryoidea</taxon>
        <taxon>Orchesellidae</taxon>
        <taxon>Orchesellinae</taxon>
        <taxon>Orchesella</taxon>
    </lineage>
</organism>
<proteinExistence type="predicted"/>
<feature type="transmembrane region" description="Helical" evidence="2">
    <location>
        <begin position="12"/>
        <end position="36"/>
    </location>
</feature>
<keyword evidence="2" id="KW-1133">Transmembrane helix</keyword>
<protein>
    <submittedName>
        <fullName evidence="3">Uncharacterized protein</fullName>
    </submittedName>
</protein>
<feature type="region of interest" description="Disordered" evidence="1">
    <location>
        <begin position="115"/>
        <end position="140"/>
    </location>
</feature>
<dbReference type="EMBL" id="CAXLJM020000031">
    <property type="protein sequence ID" value="CAL8099353.1"/>
    <property type="molecule type" value="Genomic_DNA"/>
</dbReference>
<dbReference type="Proteomes" id="UP001642540">
    <property type="component" value="Unassembled WGS sequence"/>
</dbReference>
<keyword evidence="4" id="KW-1185">Reference proteome</keyword>
<reference evidence="3 4" key="1">
    <citation type="submission" date="2024-08" db="EMBL/GenBank/DDBJ databases">
        <authorList>
            <person name="Cucini C."/>
            <person name="Frati F."/>
        </authorList>
    </citation>
    <scope>NUCLEOTIDE SEQUENCE [LARGE SCALE GENOMIC DNA]</scope>
</reference>
<name>A0ABP1QDT7_9HEXA</name>
<keyword evidence="2" id="KW-0812">Transmembrane</keyword>
<evidence type="ECO:0000313" key="3">
    <source>
        <dbReference type="EMBL" id="CAL8099353.1"/>
    </source>
</evidence>
<feature type="compositionally biased region" description="Gly residues" evidence="1">
    <location>
        <begin position="120"/>
        <end position="140"/>
    </location>
</feature>
<sequence>MSMFAMAFVNQSGFSCNVMYTTILWLVFVVTCYTIMEIDMRKTDKQLHLVPRRTYLPPPVKRLFNREPPGRRFRLGMLALFIFGLITIQYFVSDFIWHSDSTGGASCQEEWEAGRTPQTIGGGTGGGGGPGGSGGGYYYG</sequence>
<feature type="transmembrane region" description="Helical" evidence="2">
    <location>
        <begin position="73"/>
        <end position="92"/>
    </location>
</feature>
<evidence type="ECO:0000313" key="4">
    <source>
        <dbReference type="Proteomes" id="UP001642540"/>
    </source>
</evidence>
<keyword evidence="2" id="KW-0472">Membrane</keyword>
<gene>
    <name evidence="3" type="ORF">ODALV1_LOCUS10217</name>
</gene>